<dbReference type="InterPro" id="IPR013087">
    <property type="entry name" value="Znf_C2H2_type"/>
</dbReference>
<feature type="region of interest" description="Disordered" evidence="11">
    <location>
        <begin position="420"/>
        <end position="479"/>
    </location>
</feature>
<evidence type="ECO:0000313" key="13">
    <source>
        <dbReference type="EMBL" id="KAF7337386.1"/>
    </source>
</evidence>
<dbReference type="Gene3D" id="3.30.160.60">
    <property type="entry name" value="Classic Zinc Finger"/>
    <property type="match status" value="2"/>
</dbReference>
<dbReference type="GO" id="GO:0000978">
    <property type="term" value="F:RNA polymerase II cis-regulatory region sequence-specific DNA binding"/>
    <property type="evidence" value="ECO:0007669"/>
    <property type="project" value="TreeGrafter"/>
</dbReference>
<dbReference type="OrthoDB" id="6077919at2759"/>
<evidence type="ECO:0000256" key="2">
    <source>
        <dbReference type="ARBA" id="ARBA00006991"/>
    </source>
</evidence>
<keyword evidence="9" id="KW-0539">Nucleus</keyword>
<evidence type="ECO:0000256" key="10">
    <source>
        <dbReference type="PROSITE-ProRule" id="PRU00042"/>
    </source>
</evidence>
<dbReference type="InterPro" id="IPR036236">
    <property type="entry name" value="Znf_C2H2_sf"/>
</dbReference>
<accession>A0A8H6XB43</accession>
<keyword evidence="3" id="KW-0479">Metal-binding</keyword>
<comment type="caution">
    <text evidence="13">The sequence shown here is derived from an EMBL/GenBank/DDBJ whole genome shotgun (WGS) entry which is preliminary data.</text>
</comment>
<feature type="compositionally biased region" description="Low complexity" evidence="11">
    <location>
        <begin position="303"/>
        <end position="315"/>
    </location>
</feature>
<keyword evidence="6" id="KW-0862">Zinc</keyword>
<evidence type="ECO:0000256" key="5">
    <source>
        <dbReference type="ARBA" id="ARBA00022771"/>
    </source>
</evidence>
<dbReference type="GO" id="GO:0000981">
    <property type="term" value="F:DNA-binding transcription factor activity, RNA polymerase II-specific"/>
    <property type="evidence" value="ECO:0007669"/>
    <property type="project" value="TreeGrafter"/>
</dbReference>
<dbReference type="GO" id="GO:0031519">
    <property type="term" value="C:PcG protein complex"/>
    <property type="evidence" value="ECO:0007669"/>
    <property type="project" value="TreeGrafter"/>
</dbReference>
<feature type="domain" description="C2H2-type" evidence="12">
    <location>
        <begin position="146"/>
        <end position="175"/>
    </location>
</feature>
<evidence type="ECO:0000259" key="12">
    <source>
        <dbReference type="PROSITE" id="PS50157"/>
    </source>
</evidence>
<dbReference type="PROSITE" id="PS50157">
    <property type="entry name" value="ZINC_FINGER_C2H2_2"/>
    <property type="match status" value="2"/>
</dbReference>
<evidence type="ECO:0000256" key="6">
    <source>
        <dbReference type="ARBA" id="ARBA00022833"/>
    </source>
</evidence>
<evidence type="ECO:0000256" key="1">
    <source>
        <dbReference type="ARBA" id="ARBA00004123"/>
    </source>
</evidence>
<comment type="subcellular location">
    <subcellularLocation>
        <location evidence="1">Nucleus</location>
    </subcellularLocation>
</comment>
<feature type="region of interest" description="Disordered" evidence="11">
    <location>
        <begin position="285"/>
        <end position="315"/>
    </location>
</feature>
<dbReference type="SUPFAM" id="SSF57667">
    <property type="entry name" value="beta-beta-alpha zinc fingers"/>
    <property type="match status" value="1"/>
</dbReference>
<dbReference type="GO" id="GO:0008270">
    <property type="term" value="F:zinc ion binding"/>
    <property type="evidence" value="ECO:0007669"/>
    <property type="project" value="UniProtKB-KW"/>
</dbReference>
<evidence type="ECO:0000256" key="3">
    <source>
        <dbReference type="ARBA" id="ARBA00022723"/>
    </source>
</evidence>
<dbReference type="Proteomes" id="UP000623467">
    <property type="component" value="Unassembled WGS sequence"/>
</dbReference>
<dbReference type="PANTHER" id="PTHR14003">
    <property type="entry name" value="TRANSCRIPTIONAL REPRESSOR PROTEIN YY"/>
    <property type="match status" value="1"/>
</dbReference>
<comment type="similarity">
    <text evidence="2">Belongs to the krueppel C2H2-type zinc-finger protein family.</text>
</comment>
<feature type="compositionally biased region" description="Low complexity" evidence="11">
    <location>
        <begin position="238"/>
        <end position="265"/>
    </location>
</feature>
<dbReference type="FunFam" id="3.30.160.60:FF:000193">
    <property type="entry name" value="Zinc finger protein 300"/>
    <property type="match status" value="1"/>
</dbReference>
<dbReference type="GO" id="GO:0000785">
    <property type="term" value="C:chromatin"/>
    <property type="evidence" value="ECO:0007669"/>
    <property type="project" value="TreeGrafter"/>
</dbReference>
<dbReference type="SMART" id="SM00355">
    <property type="entry name" value="ZnF_C2H2"/>
    <property type="match status" value="2"/>
</dbReference>
<proteinExistence type="inferred from homology"/>
<dbReference type="PANTHER" id="PTHR14003:SF20">
    <property type="entry name" value="FINGER DOMAIN PROTEIN, PUTATIVE (AFU_ORTHOLOGUE AFUA_4G10380)-RELATED"/>
    <property type="match status" value="1"/>
</dbReference>
<evidence type="ECO:0000313" key="14">
    <source>
        <dbReference type="Proteomes" id="UP000623467"/>
    </source>
</evidence>
<feature type="domain" description="C2H2-type" evidence="12">
    <location>
        <begin position="118"/>
        <end position="145"/>
    </location>
</feature>
<keyword evidence="8" id="KW-0804">Transcription</keyword>
<gene>
    <name evidence="13" type="ORF">MSAN_02264700</name>
</gene>
<keyword evidence="14" id="KW-1185">Reference proteome</keyword>
<evidence type="ECO:0000256" key="11">
    <source>
        <dbReference type="SAM" id="MobiDB-lite"/>
    </source>
</evidence>
<keyword evidence="4" id="KW-0677">Repeat</keyword>
<dbReference type="Pfam" id="PF00096">
    <property type="entry name" value="zf-C2H2"/>
    <property type="match status" value="2"/>
</dbReference>
<reference evidence="13" key="1">
    <citation type="submission" date="2020-05" db="EMBL/GenBank/DDBJ databases">
        <title>Mycena genomes resolve the evolution of fungal bioluminescence.</title>
        <authorList>
            <person name="Tsai I.J."/>
        </authorList>
    </citation>
    <scope>NUCLEOTIDE SEQUENCE</scope>
    <source>
        <strain evidence="13">160909Yilan</strain>
    </source>
</reference>
<dbReference type="EMBL" id="JACAZH010000034">
    <property type="protein sequence ID" value="KAF7337386.1"/>
    <property type="molecule type" value="Genomic_DNA"/>
</dbReference>
<dbReference type="GO" id="GO:0005667">
    <property type="term" value="C:transcription regulator complex"/>
    <property type="evidence" value="ECO:0007669"/>
    <property type="project" value="TreeGrafter"/>
</dbReference>
<evidence type="ECO:0000256" key="8">
    <source>
        <dbReference type="ARBA" id="ARBA00023163"/>
    </source>
</evidence>
<evidence type="ECO:0000256" key="9">
    <source>
        <dbReference type="ARBA" id="ARBA00023242"/>
    </source>
</evidence>
<keyword evidence="7" id="KW-0805">Transcription regulation</keyword>
<evidence type="ECO:0000256" key="7">
    <source>
        <dbReference type="ARBA" id="ARBA00023015"/>
    </source>
</evidence>
<protein>
    <submittedName>
        <fullName evidence="13">C2H2 finger domain transcription factor mtfA</fullName>
    </submittedName>
</protein>
<keyword evidence="5 10" id="KW-0863">Zinc-finger</keyword>
<organism evidence="13 14">
    <name type="scientific">Mycena sanguinolenta</name>
    <dbReference type="NCBI Taxonomy" id="230812"/>
    <lineage>
        <taxon>Eukaryota</taxon>
        <taxon>Fungi</taxon>
        <taxon>Dikarya</taxon>
        <taxon>Basidiomycota</taxon>
        <taxon>Agaricomycotina</taxon>
        <taxon>Agaricomycetes</taxon>
        <taxon>Agaricomycetidae</taxon>
        <taxon>Agaricales</taxon>
        <taxon>Marasmiineae</taxon>
        <taxon>Mycenaceae</taxon>
        <taxon>Mycena</taxon>
    </lineage>
</organism>
<name>A0A8H6XB43_9AGAR</name>
<evidence type="ECO:0000256" key="4">
    <source>
        <dbReference type="ARBA" id="ARBA00022737"/>
    </source>
</evidence>
<feature type="compositionally biased region" description="Basic and acidic residues" evidence="11">
    <location>
        <begin position="435"/>
        <end position="460"/>
    </location>
</feature>
<dbReference type="PROSITE" id="PS00028">
    <property type="entry name" value="ZINC_FINGER_C2H2_1"/>
    <property type="match status" value="2"/>
</dbReference>
<sequence length="479" mass="50685">MATTSSLYSQPAVVLPSLSKMFPEHLGARPTSTSRSGTPLPISIPNNPYSWHAESEAAFMDSNSPYTLEPGVLKPEDTDDARLMAMGGDVGVGGGQTSARRRRSASSAVALEPEPRKHVCYTCGKTFMRPSSLRIHANTHTGAKPYECPVPTCRRAFSVNSNMRRHFRSHGTSASVEALGSASGLTKSSTSKSTSTSESTSASTSTSTSTSRTSSASSLSPSPKTPLASPSPDEVAVAGASSSSSLSSASSSLSSASGSGSSALGPFDMREHISPLDAKTHGFAVSIPNHQNSPAHVHSNAESHPSPSSFESSSPPYATAGASYPMYDAYGGYAQPYRPAPKLHLQYASVFDNAYADRGDAYAYADEEDKQLEPGSWMPGAGHGHHGHGYTDAHEHGHEHGYAEYEYEYASDEHGHAPQYHSHGSWYADATADPHGNDAYRQDDAYGSGRSEHGHGRGYAERPGGNNNGYSESDVRSER</sequence>
<feature type="compositionally biased region" description="Low complexity" evidence="11">
    <location>
        <begin position="181"/>
        <end position="231"/>
    </location>
</feature>
<feature type="region of interest" description="Disordered" evidence="11">
    <location>
        <begin position="168"/>
        <end position="268"/>
    </location>
</feature>
<dbReference type="AlphaFoldDB" id="A0A8H6XB43"/>